<dbReference type="SMART" id="SM01103">
    <property type="entry name" value="CRS1_YhbY"/>
    <property type="match status" value="1"/>
</dbReference>
<dbReference type="PROSITE" id="PS51295">
    <property type="entry name" value="CRM"/>
    <property type="match status" value="1"/>
</dbReference>
<dbReference type="PANTHER" id="PTHR40065:SF3">
    <property type="entry name" value="RNA-BINDING PROTEIN YHBY"/>
    <property type="match status" value="1"/>
</dbReference>
<keyword evidence="5" id="KW-1185">Reference proteome</keyword>
<accession>A0ABV7H9W6</accession>
<gene>
    <name evidence="4" type="ORF">ACFOEK_00310</name>
</gene>
<evidence type="ECO:0000259" key="3">
    <source>
        <dbReference type="PROSITE" id="PS51295"/>
    </source>
</evidence>
<sequence length="106" mass="12025">MAKSPASKITNAKKREYRSIGHNLNPVVMVAENGISQGVVEETNRALDDHELIKVKFNINDRDARAELIQELCKETNAELIQTIGKIALILRFAKERNERLSNLLR</sequence>
<protein>
    <submittedName>
        <fullName evidence="4">YhbY family RNA-binding protein</fullName>
    </submittedName>
</protein>
<organism evidence="4 5">
    <name type="scientific">Litoribrevibacter euphylliae</name>
    <dbReference type="NCBI Taxonomy" id="1834034"/>
    <lineage>
        <taxon>Bacteria</taxon>
        <taxon>Pseudomonadati</taxon>
        <taxon>Pseudomonadota</taxon>
        <taxon>Gammaproteobacteria</taxon>
        <taxon>Oceanospirillales</taxon>
        <taxon>Oceanospirillaceae</taxon>
        <taxon>Litoribrevibacter</taxon>
    </lineage>
</organism>
<evidence type="ECO:0000313" key="5">
    <source>
        <dbReference type="Proteomes" id="UP001595476"/>
    </source>
</evidence>
<dbReference type="InterPro" id="IPR035920">
    <property type="entry name" value="YhbY-like_sf"/>
</dbReference>
<dbReference type="InterPro" id="IPR001890">
    <property type="entry name" value="RNA-binding_CRM"/>
</dbReference>
<reference evidence="5" key="1">
    <citation type="journal article" date="2019" name="Int. J. Syst. Evol. Microbiol.">
        <title>The Global Catalogue of Microorganisms (GCM) 10K type strain sequencing project: providing services to taxonomists for standard genome sequencing and annotation.</title>
        <authorList>
            <consortium name="The Broad Institute Genomics Platform"/>
            <consortium name="The Broad Institute Genome Sequencing Center for Infectious Disease"/>
            <person name="Wu L."/>
            <person name="Ma J."/>
        </authorList>
    </citation>
    <scope>NUCLEOTIDE SEQUENCE [LARGE SCALE GENOMIC DNA]</scope>
    <source>
        <strain evidence="5">KCTC 52438</strain>
    </source>
</reference>
<keyword evidence="1 2" id="KW-0694">RNA-binding</keyword>
<dbReference type="RefSeq" id="WP_386714432.1">
    <property type="nucleotide sequence ID" value="NZ_JBHRSZ010000001.1"/>
</dbReference>
<dbReference type="Proteomes" id="UP001595476">
    <property type="component" value="Unassembled WGS sequence"/>
</dbReference>
<comment type="caution">
    <text evidence="4">The sequence shown here is derived from an EMBL/GenBank/DDBJ whole genome shotgun (WGS) entry which is preliminary data.</text>
</comment>
<feature type="domain" description="CRM" evidence="3">
    <location>
        <begin position="7"/>
        <end position="103"/>
    </location>
</feature>
<dbReference type="EMBL" id="JBHRSZ010000001">
    <property type="protein sequence ID" value="MFC3149461.1"/>
    <property type="molecule type" value="Genomic_DNA"/>
</dbReference>
<dbReference type="InterPro" id="IPR051925">
    <property type="entry name" value="RNA-binding_domain"/>
</dbReference>
<dbReference type="PANTHER" id="PTHR40065">
    <property type="entry name" value="RNA-BINDING PROTEIN YHBY"/>
    <property type="match status" value="1"/>
</dbReference>
<evidence type="ECO:0000256" key="2">
    <source>
        <dbReference type="PROSITE-ProRule" id="PRU00626"/>
    </source>
</evidence>
<dbReference type="Gene3D" id="3.30.110.60">
    <property type="entry name" value="YhbY-like"/>
    <property type="match status" value="1"/>
</dbReference>
<dbReference type="SUPFAM" id="SSF75471">
    <property type="entry name" value="YhbY-like"/>
    <property type="match status" value="1"/>
</dbReference>
<proteinExistence type="predicted"/>
<evidence type="ECO:0000256" key="1">
    <source>
        <dbReference type="ARBA" id="ARBA00022884"/>
    </source>
</evidence>
<name>A0ABV7H9W6_9GAMM</name>
<evidence type="ECO:0000313" key="4">
    <source>
        <dbReference type="EMBL" id="MFC3149461.1"/>
    </source>
</evidence>
<dbReference type="Pfam" id="PF01985">
    <property type="entry name" value="CRS1_YhbY"/>
    <property type="match status" value="1"/>
</dbReference>